<dbReference type="AlphaFoldDB" id="A0A380MJ57"/>
<sequence>MQTLVAGANANLSASSLLIRIDSGANIDVAAYRLAATQKVRGDGDMIFYGQTQSDDGSVRFSGNERRGEFSLDLAAQPAAIERIAIAFSADLPVSQLGSVSLTVLENGSPTLQCPVELSHRTEKALILGECYRRNGQWKFRFVAQGFNGGLKPLSEHFGVEISDDAPAPNPPPVPSSTTNPRLNLQKITLDKAKSSLTLEKKADFGKIRINLNWQRGGAKAQSSGFLKSLLGGSQGIDLDLGAFVRLKNGQQDCVQALGGNFGSLSQAPFVHLRGDDRTGDVAEGEWLDVNGAQWQQIDEVLIYAFIYQGIPNWDATDGVVTLYVQGQEIETRLTDGNARHPMCGIARLVNQGGAIHVERINRYFSGHKELDQAFGWGFRWQAGRK</sequence>
<dbReference type="InterPro" id="IPR051324">
    <property type="entry name" value="Stress/Tellurium_Resist"/>
</dbReference>
<accession>A0A380MJ57</accession>
<protein>
    <submittedName>
        <fullName evidence="4">General stress protein 16U</fullName>
    </submittedName>
</protein>
<feature type="region of interest" description="Disordered" evidence="2">
    <location>
        <begin position="161"/>
        <end position="181"/>
    </location>
</feature>
<dbReference type="PIRSF" id="PIRSF037118">
    <property type="entry name" value="Tellurite_resistance_TerA"/>
    <property type="match status" value="1"/>
</dbReference>
<gene>
    <name evidence="4" type="primary">yceD_1</name>
    <name evidence="4" type="ORF">NCTC10717_00240</name>
</gene>
<dbReference type="CDD" id="cd06974">
    <property type="entry name" value="TerD_like"/>
    <property type="match status" value="2"/>
</dbReference>
<evidence type="ECO:0000313" key="5">
    <source>
        <dbReference type="Proteomes" id="UP000254575"/>
    </source>
</evidence>
<dbReference type="Proteomes" id="UP000254575">
    <property type="component" value="Unassembled WGS sequence"/>
</dbReference>
<dbReference type="RefSeq" id="WP_115217561.1">
    <property type="nucleotide sequence ID" value="NZ_UHIA01000003.1"/>
</dbReference>
<dbReference type="GO" id="GO:0046690">
    <property type="term" value="P:response to tellurium ion"/>
    <property type="evidence" value="ECO:0007669"/>
    <property type="project" value="UniProtKB-KW"/>
</dbReference>
<evidence type="ECO:0000259" key="3">
    <source>
        <dbReference type="Pfam" id="PF02342"/>
    </source>
</evidence>
<dbReference type="OrthoDB" id="2079357at2"/>
<dbReference type="EMBL" id="UHIA01000003">
    <property type="protein sequence ID" value="SUO91624.1"/>
    <property type="molecule type" value="Genomic_DNA"/>
</dbReference>
<evidence type="ECO:0000256" key="1">
    <source>
        <dbReference type="ARBA" id="ARBA00022686"/>
    </source>
</evidence>
<dbReference type="InterPro" id="IPR003325">
    <property type="entry name" value="TerD"/>
</dbReference>
<name>A0A380MJ57_9GAMM</name>
<organism evidence="4 5">
    <name type="scientific">Suttonella indologenes</name>
    <dbReference type="NCBI Taxonomy" id="13276"/>
    <lineage>
        <taxon>Bacteria</taxon>
        <taxon>Pseudomonadati</taxon>
        <taxon>Pseudomonadota</taxon>
        <taxon>Gammaproteobacteria</taxon>
        <taxon>Cardiobacteriales</taxon>
        <taxon>Cardiobacteriaceae</taxon>
        <taxon>Suttonella</taxon>
    </lineage>
</organism>
<keyword evidence="5" id="KW-1185">Reference proteome</keyword>
<dbReference type="Pfam" id="PF02342">
    <property type="entry name" value="TerD"/>
    <property type="match status" value="1"/>
</dbReference>
<dbReference type="Gene3D" id="2.60.60.30">
    <property type="entry name" value="sav2460 like domains"/>
    <property type="match status" value="2"/>
</dbReference>
<dbReference type="PANTHER" id="PTHR32097:SF3">
    <property type="entry name" value="TELLURITE RESISTANCE PROTEIN"/>
    <property type="match status" value="1"/>
</dbReference>
<reference evidence="4 5" key="1">
    <citation type="submission" date="2018-06" db="EMBL/GenBank/DDBJ databases">
        <authorList>
            <consortium name="Pathogen Informatics"/>
            <person name="Doyle S."/>
        </authorList>
    </citation>
    <scope>NUCLEOTIDE SEQUENCE [LARGE SCALE GENOMIC DNA]</scope>
    <source>
        <strain evidence="4 5">NCTC10717</strain>
    </source>
</reference>
<evidence type="ECO:0000313" key="4">
    <source>
        <dbReference type="EMBL" id="SUO91624.1"/>
    </source>
</evidence>
<dbReference type="InterPro" id="IPR017115">
    <property type="entry name" value="Tellurite_resistance_TerA"/>
</dbReference>
<feature type="domain" description="TerD" evidence="3">
    <location>
        <begin position="25"/>
        <end position="158"/>
    </location>
</feature>
<evidence type="ECO:0000256" key="2">
    <source>
        <dbReference type="SAM" id="MobiDB-lite"/>
    </source>
</evidence>
<dbReference type="PANTHER" id="PTHR32097">
    <property type="entry name" value="CAMP-BINDING PROTEIN 1-RELATED"/>
    <property type="match status" value="1"/>
</dbReference>
<keyword evidence="1" id="KW-0778">Tellurium resistance</keyword>
<proteinExistence type="predicted"/>